<evidence type="ECO:0000313" key="2">
    <source>
        <dbReference type="Proteomes" id="UP001606099"/>
    </source>
</evidence>
<dbReference type="EMBL" id="JBIGHZ010000005">
    <property type="protein sequence ID" value="MFG6449540.1"/>
    <property type="molecule type" value="Genomic_DNA"/>
</dbReference>
<reference evidence="1 2" key="1">
    <citation type="submission" date="2024-08" db="EMBL/GenBank/DDBJ databases">
        <authorList>
            <person name="Lu H."/>
        </authorList>
    </citation>
    <scope>NUCLEOTIDE SEQUENCE [LARGE SCALE GENOMIC DNA]</scope>
    <source>
        <strain evidence="1 2">BYS180W</strain>
    </source>
</reference>
<sequence length="184" mass="20291">MGDNIESFLESQRTRIRADAQLMYAAYHPGSLIPEAAVSSIMQELQARLEKTQSAKIVPRVGYSAIAFNPNQATEWSSPWGQPLSLLKGMAEFPRRALSDRFFLQGLHGDIDTLLVAMDVAGDDLVRTMDDRKTRQRAETELQLVRQLESAPGDAKDKCAALWALITTGRDEALKVLIASADAC</sequence>
<dbReference type="Proteomes" id="UP001606099">
    <property type="component" value="Unassembled WGS sequence"/>
</dbReference>
<gene>
    <name evidence="1" type="ORF">ACG0Z6_15040</name>
</gene>
<dbReference type="RefSeq" id="WP_394462815.1">
    <property type="nucleotide sequence ID" value="NZ_JBIGHZ010000005.1"/>
</dbReference>
<name>A0ABW7FYW9_9BURK</name>
<evidence type="ECO:0000313" key="1">
    <source>
        <dbReference type="EMBL" id="MFG6449540.1"/>
    </source>
</evidence>
<organism evidence="1 2">
    <name type="scientific">Roseateles rivi</name>
    <dbReference type="NCBI Taxonomy" id="3299028"/>
    <lineage>
        <taxon>Bacteria</taxon>
        <taxon>Pseudomonadati</taxon>
        <taxon>Pseudomonadota</taxon>
        <taxon>Betaproteobacteria</taxon>
        <taxon>Burkholderiales</taxon>
        <taxon>Sphaerotilaceae</taxon>
        <taxon>Roseateles</taxon>
    </lineage>
</organism>
<proteinExistence type="predicted"/>
<comment type="caution">
    <text evidence="1">The sequence shown here is derived from an EMBL/GenBank/DDBJ whole genome shotgun (WGS) entry which is preliminary data.</text>
</comment>
<keyword evidence="2" id="KW-1185">Reference proteome</keyword>
<accession>A0ABW7FYW9</accession>
<protein>
    <submittedName>
        <fullName evidence="1">Uncharacterized protein</fullName>
    </submittedName>
</protein>